<dbReference type="OrthoDB" id="10267235at2759"/>
<keyword evidence="7" id="KW-1185">Reference proteome</keyword>
<sequence length="355" mass="41420">MSRICDRAGHNFISVEVEENNIYAGIYKILSAIKPNWPPNNIKFKLFTDGITNKLVACQLNTEEDDGDNIVLVRIYGNKTDLLIDRNAEVRNITILNKVGLAPKIYGVFKNGLSYEYYPGVTLNPDTATEPKIFQLVAQQMAKMHKVELGDEIKKEPMVWDKIEQFLCLIPEKFTNTKKQSRFASSFGSITRLRIEFERLKSHLIKTESPIVFAHNDLLLGNVIYNESKGTVSFIDYEYASYNYQAFDIANHFNEFVGLSIDDIDYNRYPDKDFQIKWIEIYLEKYLDDQKPPFSSVEKIYKEVQQLSLASHFMWGIWSLVQYELSDIDFDFGRYAEIRLNRYFETKDAVYKELQ</sequence>
<evidence type="ECO:0000313" key="6">
    <source>
        <dbReference type="EMBL" id="CAH0717216.1"/>
    </source>
</evidence>
<evidence type="ECO:0000313" key="7">
    <source>
        <dbReference type="Proteomes" id="UP000838878"/>
    </source>
</evidence>
<dbReference type="SUPFAM" id="SSF56112">
    <property type="entry name" value="Protein kinase-like (PK-like)"/>
    <property type="match status" value="1"/>
</dbReference>
<evidence type="ECO:0000256" key="2">
    <source>
        <dbReference type="ARBA" id="ARBA00023264"/>
    </source>
</evidence>
<dbReference type="Gene3D" id="3.90.1200.10">
    <property type="match status" value="1"/>
</dbReference>
<evidence type="ECO:0000256" key="5">
    <source>
        <dbReference type="ARBA" id="ARBA00038874"/>
    </source>
</evidence>
<dbReference type="GO" id="GO:0006646">
    <property type="term" value="P:phosphatidylethanolamine biosynthetic process"/>
    <property type="evidence" value="ECO:0007669"/>
    <property type="project" value="TreeGrafter"/>
</dbReference>
<dbReference type="Gene3D" id="3.30.200.20">
    <property type="entry name" value="Phosphorylase Kinase, domain 1"/>
    <property type="match status" value="1"/>
</dbReference>
<dbReference type="PANTHER" id="PTHR22603">
    <property type="entry name" value="CHOLINE/ETHANOALAMINE KINASE"/>
    <property type="match status" value="1"/>
</dbReference>
<evidence type="ECO:0000256" key="3">
    <source>
        <dbReference type="ARBA" id="ARBA00037883"/>
    </source>
</evidence>
<evidence type="ECO:0000256" key="1">
    <source>
        <dbReference type="ARBA" id="ARBA00023209"/>
    </source>
</evidence>
<keyword evidence="1" id="KW-0444">Lipid biosynthesis</keyword>
<dbReference type="Pfam" id="PF01633">
    <property type="entry name" value="Choline_kinase"/>
    <property type="match status" value="1"/>
</dbReference>
<dbReference type="EMBL" id="OV170232">
    <property type="protein sequence ID" value="CAH0717216.1"/>
    <property type="molecule type" value="Genomic_DNA"/>
</dbReference>
<dbReference type="InterPro" id="IPR011009">
    <property type="entry name" value="Kinase-like_dom_sf"/>
</dbReference>
<reference evidence="6" key="1">
    <citation type="submission" date="2021-12" db="EMBL/GenBank/DDBJ databases">
        <authorList>
            <person name="Martin H S."/>
        </authorList>
    </citation>
    <scope>NUCLEOTIDE SEQUENCE</scope>
</reference>
<evidence type="ECO:0000256" key="4">
    <source>
        <dbReference type="ARBA" id="ARBA00038211"/>
    </source>
</evidence>
<protein>
    <recommendedName>
        <fullName evidence="5">ethanolamine kinase</fullName>
        <ecNumber evidence="5">2.7.1.82</ecNumber>
    </recommendedName>
</protein>
<feature type="non-terminal residue" evidence="6">
    <location>
        <position position="355"/>
    </location>
</feature>
<keyword evidence="1" id="KW-0443">Lipid metabolism</keyword>
<proteinExistence type="inferred from homology"/>
<name>A0A8J9UB87_9NEOP</name>
<dbReference type="Proteomes" id="UP000838878">
    <property type="component" value="Chromosome 12"/>
</dbReference>
<keyword evidence="2" id="KW-1208">Phospholipid metabolism</keyword>
<organism evidence="6 7">
    <name type="scientific">Brenthis ino</name>
    <name type="common">lesser marbled fritillary</name>
    <dbReference type="NCBI Taxonomy" id="405034"/>
    <lineage>
        <taxon>Eukaryota</taxon>
        <taxon>Metazoa</taxon>
        <taxon>Ecdysozoa</taxon>
        <taxon>Arthropoda</taxon>
        <taxon>Hexapoda</taxon>
        <taxon>Insecta</taxon>
        <taxon>Pterygota</taxon>
        <taxon>Neoptera</taxon>
        <taxon>Endopterygota</taxon>
        <taxon>Lepidoptera</taxon>
        <taxon>Glossata</taxon>
        <taxon>Ditrysia</taxon>
        <taxon>Papilionoidea</taxon>
        <taxon>Nymphalidae</taxon>
        <taxon>Heliconiinae</taxon>
        <taxon>Argynnini</taxon>
        <taxon>Brenthis</taxon>
    </lineage>
</organism>
<comment type="similarity">
    <text evidence="4">Belongs to the choline/ethanolamine kinase family.</text>
</comment>
<keyword evidence="1" id="KW-0594">Phospholipid biosynthesis</keyword>
<dbReference type="GO" id="GO:0004305">
    <property type="term" value="F:ethanolamine kinase activity"/>
    <property type="evidence" value="ECO:0007669"/>
    <property type="project" value="UniProtKB-EC"/>
</dbReference>
<dbReference type="PANTHER" id="PTHR22603:SF66">
    <property type="entry name" value="ETHANOLAMINE KINASE"/>
    <property type="match status" value="1"/>
</dbReference>
<comment type="pathway">
    <text evidence="3">Phospholipid metabolism; phosphatidylethanolamine biosynthesis; phosphatidylethanolamine from ethanolamine: step 1/3.</text>
</comment>
<dbReference type="EC" id="2.7.1.82" evidence="5"/>
<dbReference type="CDD" id="cd05157">
    <property type="entry name" value="ETNK_euk"/>
    <property type="match status" value="1"/>
</dbReference>
<dbReference type="GO" id="GO:0005737">
    <property type="term" value="C:cytoplasm"/>
    <property type="evidence" value="ECO:0007669"/>
    <property type="project" value="TreeGrafter"/>
</dbReference>
<dbReference type="AlphaFoldDB" id="A0A8J9UB87"/>
<accession>A0A8J9UB87</accession>
<gene>
    <name evidence="6" type="ORF">BINO364_LOCUS3851</name>
</gene>